<accession>A0A2P2JKA6</accession>
<sequence length="20" mass="2297">MHLAFQVLLLQAQALLLQVF</sequence>
<proteinExistence type="predicted"/>
<reference evidence="1" key="1">
    <citation type="submission" date="2018-02" db="EMBL/GenBank/DDBJ databases">
        <title>Rhizophora mucronata_Transcriptome.</title>
        <authorList>
            <person name="Meera S.P."/>
            <person name="Sreeshan A."/>
            <person name="Augustine A."/>
        </authorList>
    </citation>
    <scope>NUCLEOTIDE SEQUENCE</scope>
    <source>
        <tissue evidence="1">Leaf</tissue>
    </source>
</reference>
<dbReference type="EMBL" id="GGEC01013428">
    <property type="protein sequence ID" value="MBW93911.1"/>
    <property type="molecule type" value="Transcribed_RNA"/>
</dbReference>
<protein>
    <submittedName>
        <fullName evidence="1">Clustered mitochondria protein-like</fullName>
    </submittedName>
</protein>
<name>A0A2P2JKA6_RHIMU</name>
<organism evidence="1">
    <name type="scientific">Rhizophora mucronata</name>
    <name type="common">Asiatic mangrove</name>
    <dbReference type="NCBI Taxonomy" id="61149"/>
    <lineage>
        <taxon>Eukaryota</taxon>
        <taxon>Viridiplantae</taxon>
        <taxon>Streptophyta</taxon>
        <taxon>Embryophyta</taxon>
        <taxon>Tracheophyta</taxon>
        <taxon>Spermatophyta</taxon>
        <taxon>Magnoliopsida</taxon>
        <taxon>eudicotyledons</taxon>
        <taxon>Gunneridae</taxon>
        <taxon>Pentapetalae</taxon>
        <taxon>rosids</taxon>
        <taxon>fabids</taxon>
        <taxon>Malpighiales</taxon>
        <taxon>Rhizophoraceae</taxon>
        <taxon>Rhizophora</taxon>
    </lineage>
</organism>
<evidence type="ECO:0000313" key="1">
    <source>
        <dbReference type="EMBL" id="MBW93911.1"/>
    </source>
</evidence>
<dbReference type="AlphaFoldDB" id="A0A2P2JKA6"/>